<dbReference type="EMBL" id="QNRH01000001">
    <property type="protein sequence ID" value="RBO98994.1"/>
    <property type="molecule type" value="Genomic_DNA"/>
</dbReference>
<sequence>MSVSIYYVARQRAQLTPSEIEIIKNIINKYSVDELLEQYLLEGTGLNWESFDYEFNIKAGSFFTKGIVFSGSTKLPDNTDDAIPLGLQHWSKCLTEIRHALPRCEWSVRVEDHMIEWDTKSNAYNPV</sequence>
<dbReference type="Proteomes" id="UP000252893">
    <property type="component" value="Unassembled WGS sequence"/>
</dbReference>
<keyword evidence="2" id="KW-1185">Reference proteome</keyword>
<dbReference type="RefSeq" id="WP_210207249.1">
    <property type="nucleotide sequence ID" value="NZ_JBHEEG010000005.1"/>
</dbReference>
<comment type="caution">
    <text evidence="1">The sequence shown here is derived from an EMBL/GenBank/DDBJ whole genome shotgun (WGS) entry which is preliminary data.</text>
</comment>
<gene>
    <name evidence="1" type="ORF">DFR47_101603</name>
</gene>
<protein>
    <submittedName>
        <fullName evidence="1">Uncharacterized protein</fullName>
    </submittedName>
</protein>
<proteinExistence type="predicted"/>
<evidence type="ECO:0000313" key="2">
    <source>
        <dbReference type="Proteomes" id="UP000252893"/>
    </source>
</evidence>
<organism evidence="1 2">
    <name type="scientific">Pseudochrobactrum asaccharolyticum</name>
    <dbReference type="NCBI Taxonomy" id="354351"/>
    <lineage>
        <taxon>Bacteria</taxon>
        <taxon>Pseudomonadati</taxon>
        <taxon>Pseudomonadota</taxon>
        <taxon>Alphaproteobacteria</taxon>
        <taxon>Hyphomicrobiales</taxon>
        <taxon>Brucellaceae</taxon>
        <taxon>Pseudochrobactrum</taxon>
    </lineage>
</organism>
<evidence type="ECO:0000313" key="1">
    <source>
        <dbReference type="EMBL" id="RBO98994.1"/>
    </source>
</evidence>
<name>A0A366EBZ5_9HYPH</name>
<dbReference type="AlphaFoldDB" id="A0A366EBZ5"/>
<reference evidence="1 2" key="1">
    <citation type="submission" date="2018-06" db="EMBL/GenBank/DDBJ databases">
        <title>Genomic Encyclopedia of Type Strains, Phase IV (KMG-IV): sequencing the most valuable type-strain genomes for metagenomic binning, comparative biology and taxonomic classification.</title>
        <authorList>
            <person name="Goeker M."/>
        </authorList>
    </citation>
    <scope>NUCLEOTIDE SEQUENCE [LARGE SCALE GENOMIC DNA]</scope>
    <source>
        <strain evidence="1 2">DSM 25619</strain>
    </source>
</reference>
<accession>A0A366EBZ5</accession>